<comment type="caution">
    <text evidence="1">The sequence shown here is derived from an EMBL/GenBank/DDBJ whole genome shotgun (WGS) entry which is preliminary data.</text>
</comment>
<organism evidence="1 2">
    <name type="scientific">Streptomyces gelaticus</name>
    <dbReference type="NCBI Taxonomy" id="285446"/>
    <lineage>
        <taxon>Bacteria</taxon>
        <taxon>Bacillati</taxon>
        <taxon>Actinomycetota</taxon>
        <taxon>Actinomycetes</taxon>
        <taxon>Kitasatosporales</taxon>
        <taxon>Streptomycetaceae</taxon>
        <taxon>Streptomyces</taxon>
    </lineage>
</organism>
<gene>
    <name evidence="1" type="ORF">GCM10015535_65090</name>
</gene>
<evidence type="ECO:0000313" key="2">
    <source>
        <dbReference type="Proteomes" id="UP000660675"/>
    </source>
</evidence>
<name>A0ABQ2WA59_9ACTN</name>
<reference evidence="2" key="1">
    <citation type="journal article" date="2019" name="Int. J. Syst. Evol. Microbiol.">
        <title>The Global Catalogue of Microorganisms (GCM) 10K type strain sequencing project: providing services to taxonomists for standard genome sequencing and annotation.</title>
        <authorList>
            <consortium name="The Broad Institute Genomics Platform"/>
            <consortium name="The Broad Institute Genome Sequencing Center for Infectious Disease"/>
            <person name="Wu L."/>
            <person name="Ma J."/>
        </authorList>
    </citation>
    <scope>NUCLEOTIDE SEQUENCE [LARGE SCALE GENOMIC DNA]</scope>
    <source>
        <strain evidence="2">JCM 4376</strain>
    </source>
</reference>
<proteinExistence type="predicted"/>
<dbReference type="EMBL" id="BMTF01000036">
    <property type="protein sequence ID" value="GGV96137.1"/>
    <property type="molecule type" value="Genomic_DNA"/>
</dbReference>
<accession>A0ABQ2WA59</accession>
<keyword evidence="2" id="KW-1185">Reference proteome</keyword>
<sequence length="82" mass="8504">MTLPGNERFCRASSQVVGAADALGLRALPQAGYVRAVAVAAAPPVRNSLREITRDSRSVGATDGAIVRGVKAEGCPRCAPLW</sequence>
<evidence type="ECO:0000313" key="1">
    <source>
        <dbReference type="EMBL" id="GGV96137.1"/>
    </source>
</evidence>
<protein>
    <submittedName>
        <fullName evidence="1">Uncharacterized protein</fullName>
    </submittedName>
</protein>
<dbReference type="Proteomes" id="UP000660675">
    <property type="component" value="Unassembled WGS sequence"/>
</dbReference>